<gene>
    <name evidence="2" type="ORF">EPD60_13710</name>
</gene>
<dbReference type="SUPFAM" id="SSF111369">
    <property type="entry name" value="HlyD-like secretion proteins"/>
    <property type="match status" value="1"/>
</dbReference>
<dbReference type="Proteomes" id="UP000295334">
    <property type="component" value="Unassembled WGS sequence"/>
</dbReference>
<reference evidence="2 3" key="1">
    <citation type="submission" date="2019-03" db="EMBL/GenBank/DDBJ databases">
        <authorList>
            <person name="Kim M.K.M."/>
        </authorList>
    </citation>
    <scope>NUCLEOTIDE SEQUENCE [LARGE SCALE GENOMIC DNA]</scope>
    <source>
        <strain evidence="2 3">17J68-12</strain>
    </source>
</reference>
<name>A0A4R1B575_9BACT</name>
<sequence>MYQLRYYLFAAAFLLSACGKQVEKIYPREEPITESVYASGTVKSSDQYDVAATVTGVVQQVLVDEGDLVREGQPLFVLAQEAPRLLAENARINAEYGDAARNADRLAELRTSIDAARARLGTDSALYARQRALWADGIGTRNELDARELAWRQSRDAYRASQSRYTQLQRQVTQSERTTQTTAALSRAQLADYTIRSRMAGRVYAVNRKKGELVGPQVPLAVIGGNNNFLLELQVDEFDIARIRQGQTVLVQLDSYKGQVFEATVSKIDPLMNERTRTFKVEATFRTLPPQLYPNLTVEANIVLQSKPKALTIPRGYMVDDNHVLLANKEKRAVQTGVSDYQRVEITGGLRKDEAIIKPTP</sequence>
<evidence type="ECO:0000313" key="2">
    <source>
        <dbReference type="EMBL" id="TCJ13121.1"/>
    </source>
</evidence>
<dbReference type="PANTHER" id="PTHR30469:SF15">
    <property type="entry name" value="HLYD FAMILY OF SECRETION PROTEINS"/>
    <property type="match status" value="1"/>
</dbReference>
<dbReference type="GO" id="GO:1990281">
    <property type="term" value="C:efflux pump complex"/>
    <property type="evidence" value="ECO:0007669"/>
    <property type="project" value="TreeGrafter"/>
</dbReference>
<evidence type="ECO:0000259" key="1">
    <source>
        <dbReference type="Pfam" id="PF25954"/>
    </source>
</evidence>
<dbReference type="Pfam" id="PF25954">
    <property type="entry name" value="Beta-barrel_RND_2"/>
    <property type="match status" value="1"/>
</dbReference>
<dbReference type="GO" id="GO:0015562">
    <property type="term" value="F:efflux transmembrane transporter activity"/>
    <property type="evidence" value="ECO:0007669"/>
    <property type="project" value="TreeGrafter"/>
</dbReference>
<dbReference type="PANTHER" id="PTHR30469">
    <property type="entry name" value="MULTIDRUG RESISTANCE PROTEIN MDTA"/>
    <property type="match status" value="1"/>
</dbReference>
<dbReference type="Gene3D" id="2.40.30.170">
    <property type="match status" value="1"/>
</dbReference>
<dbReference type="InterPro" id="IPR058792">
    <property type="entry name" value="Beta-barrel_RND_2"/>
</dbReference>
<dbReference type="AlphaFoldDB" id="A0A4R1B575"/>
<evidence type="ECO:0000313" key="3">
    <source>
        <dbReference type="Proteomes" id="UP000295334"/>
    </source>
</evidence>
<organism evidence="2 3">
    <name type="scientific">Flaviaesturariibacter flavus</name>
    <dbReference type="NCBI Taxonomy" id="2502780"/>
    <lineage>
        <taxon>Bacteria</taxon>
        <taxon>Pseudomonadati</taxon>
        <taxon>Bacteroidota</taxon>
        <taxon>Chitinophagia</taxon>
        <taxon>Chitinophagales</taxon>
        <taxon>Chitinophagaceae</taxon>
        <taxon>Flaviaestuariibacter</taxon>
    </lineage>
</organism>
<dbReference type="PROSITE" id="PS51257">
    <property type="entry name" value="PROKAR_LIPOPROTEIN"/>
    <property type="match status" value="1"/>
</dbReference>
<dbReference type="RefSeq" id="WP_131450094.1">
    <property type="nucleotide sequence ID" value="NZ_SJZI01000047.1"/>
</dbReference>
<dbReference type="Gene3D" id="2.40.50.100">
    <property type="match status" value="1"/>
</dbReference>
<proteinExistence type="predicted"/>
<comment type="caution">
    <text evidence="2">The sequence shown here is derived from an EMBL/GenBank/DDBJ whole genome shotgun (WGS) entry which is preliminary data.</text>
</comment>
<dbReference type="OrthoDB" id="869610at2"/>
<dbReference type="EMBL" id="SJZI01000047">
    <property type="protein sequence ID" value="TCJ13121.1"/>
    <property type="molecule type" value="Genomic_DNA"/>
</dbReference>
<accession>A0A4R1B575</accession>
<keyword evidence="3" id="KW-1185">Reference proteome</keyword>
<feature type="domain" description="CusB-like beta-barrel" evidence="1">
    <location>
        <begin position="231"/>
        <end position="302"/>
    </location>
</feature>
<protein>
    <submittedName>
        <fullName evidence="2">HlyD family efflux transporter periplasmic adaptor subunit</fullName>
    </submittedName>
</protein>